<dbReference type="Pfam" id="PF01048">
    <property type="entry name" value="PNP_UDP_1"/>
    <property type="match status" value="1"/>
</dbReference>
<dbReference type="GO" id="GO:0008782">
    <property type="term" value="F:adenosylhomocysteine nucleosidase activity"/>
    <property type="evidence" value="ECO:0007669"/>
    <property type="project" value="TreeGrafter"/>
</dbReference>
<dbReference type="GO" id="GO:0009116">
    <property type="term" value="P:nucleoside metabolic process"/>
    <property type="evidence" value="ECO:0007669"/>
    <property type="project" value="InterPro"/>
</dbReference>
<dbReference type="EMBL" id="FMZE01000013">
    <property type="protein sequence ID" value="SDD84112.1"/>
    <property type="molecule type" value="Genomic_DNA"/>
</dbReference>
<dbReference type="GO" id="GO:0005829">
    <property type="term" value="C:cytosol"/>
    <property type="evidence" value="ECO:0007669"/>
    <property type="project" value="TreeGrafter"/>
</dbReference>
<evidence type="ECO:0000313" key="3">
    <source>
        <dbReference type="Proteomes" id="UP000199494"/>
    </source>
</evidence>
<feature type="compositionally biased region" description="Basic and acidic residues" evidence="1">
    <location>
        <begin position="306"/>
        <end position="315"/>
    </location>
</feature>
<dbReference type="GO" id="GO:0008930">
    <property type="term" value="F:methylthioadenosine nucleosidase activity"/>
    <property type="evidence" value="ECO:0007669"/>
    <property type="project" value="TreeGrafter"/>
</dbReference>
<dbReference type="InterPro" id="IPR000845">
    <property type="entry name" value="Nucleoside_phosphorylase_d"/>
</dbReference>
<evidence type="ECO:0000256" key="1">
    <source>
        <dbReference type="SAM" id="MobiDB-lite"/>
    </source>
</evidence>
<keyword evidence="3" id="KW-1185">Reference proteome</keyword>
<dbReference type="CDD" id="cd09008">
    <property type="entry name" value="MTAN"/>
    <property type="match status" value="1"/>
</dbReference>
<dbReference type="Proteomes" id="UP000199494">
    <property type="component" value="Unassembled WGS sequence"/>
</dbReference>
<evidence type="ECO:0000313" key="2">
    <source>
        <dbReference type="EMBL" id="SDD84112.1"/>
    </source>
</evidence>
<dbReference type="AlphaFoldDB" id="A0A222VSS9"/>
<dbReference type="GO" id="GO:0019284">
    <property type="term" value="P:L-methionine salvage from S-adenosylmethionine"/>
    <property type="evidence" value="ECO:0007669"/>
    <property type="project" value="TreeGrafter"/>
</dbReference>
<feature type="compositionally biased region" description="Polar residues" evidence="1">
    <location>
        <begin position="263"/>
        <end position="273"/>
    </location>
</feature>
<dbReference type="InterPro" id="IPR035994">
    <property type="entry name" value="Nucleoside_phosphorylase_sf"/>
</dbReference>
<feature type="region of interest" description="Disordered" evidence="1">
    <location>
        <begin position="249"/>
        <end position="273"/>
    </location>
</feature>
<organism evidence="2 3">
    <name type="scientific">Prauserella marina</name>
    <dbReference type="NCBI Taxonomy" id="530584"/>
    <lineage>
        <taxon>Bacteria</taxon>
        <taxon>Bacillati</taxon>
        <taxon>Actinomycetota</taxon>
        <taxon>Actinomycetes</taxon>
        <taxon>Pseudonocardiales</taxon>
        <taxon>Pseudonocardiaceae</taxon>
        <taxon>Prauserella</taxon>
    </lineage>
</organism>
<accession>A0A222VSS9</accession>
<name>A0A222VSS9_9PSEU</name>
<protein>
    <submittedName>
        <fullName evidence="2">Nucleoside phosphorylase</fullName>
    </submittedName>
</protein>
<dbReference type="PANTHER" id="PTHR46832:SF1">
    <property type="entry name" value="5'-METHYLTHIOADENOSINE_S-ADENOSYLHOMOCYSTEINE NUCLEOSIDASE"/>
    <property type="match status" value="1"/>
</dbReference>
<sequence>MSRGTVVVLTALDSEYVAVRRRLSELRVHRHERGTRFEIGTLAEISGRIVLAQVGKGNQATAVLTERAIQRFDPAAVLFVGVAGALWDSTQLGDIVVATHVYAYHGGTSEDDGLKARPRAWEAPHGLSQLATHLSRTGCWAKNLPTDRPAPRVHFGPIAAGEVVQNSRLSAEAAWIRQHYNDAIAIEMEAAGLAQAGHLNNAPVAVVRGISDFADGGKTSEADARWQPHAVDNAAAFALHLAQELITEREQPTMNDPEPSLPRGSTHNTGTGQVGIQANQVFGSTVYFGGGPPSITPADLSSELRELRSSVDRSHANGTLDDPTYKDARTQLDTATSALESTSTPEGASTFVLALKRLRGLTSDIGEIVTKIAAIIAAVNGLS</sequence>
<reference evidence="2 3" key="1">
    <citation type="submission" date="2016-10" db="EMBL/GenBank/DDBJ databases">
        <authorList>
            <person name="de Groot N.N."/>
        </authorList>
    </citation>
    <scope>NUCLEOTIDE SEQUENCE [LARGE SCALE GENOMIC DNA]</scope>
    <source>
        <strain evidence="2 3">CGMCC 4.5506</strain>
    </source>
</reference>
<feature type="region of interest" description="Disordered" evidence="1">
    <location>
        <begin position="306"/>
        <end position="327"/>
    </location>
</feature>
<dbReference type="PANTHER" id="PTHR46832">
    <property type="entry name" value="5'-METHYLTHIOADENOSINE/S-ADENOSYLHOMOCYSTEINE NUCLEOSIDASE"/>
    <property type="match status" value="1"/>
</dbReference>
<proteinExistence type="predicted"/>
<dbReference type="Gene3D" id="3.40.50.1580">
    <property type="entry name" value="Nucleoside phosphorylase domain"/>
    <property type="match status" value="1"/>
</dbReference>
<dbReference type="STRING" id="530584.SAMN05421630_11373"/>
<dbReference type="SUPFAM" id="SSF53167">
    <property type="entry name" value="Purine and uridine phosphorylases"/>
    <property type="match status" value="1"/>
</dbReference>
<gene>
    <name evidence="2" type="ORF">SAMN05421630_11373</name>
</gene>
<dbReference type="KEGG" id="pmad:BAY61_20565"/>
<dbReference type="OrthoDB" id="44283at2"/>